<feature type="compositionally biased region" description="Polar residues" evidence="3">
    <location>
        <begin position="707"/>
        <end position="718"/>
    </location>
</feature>
<feature type="region of interest" description="Disordered" evidence="3">
    <location>
        <begin position="736"/>
        <end position="885"/>
    </location>
</feature>
<dbReference type="Proteomes" id="UP000440578">
    <property type="component" value="Unassembled WGS sequence"/>
</dbReference>
<evidence type="ECO:0000313" key="5">
    <source>
        <dbReference type="EMBL" id="KAF0312026.1"/>
    </source>
</evidence>
<dbReference type="PANTHER" id="PTHR12634:SF8">
    <property type="entry name" value="FIERY MOUNTAIN, ISOFORM D"/>
    <property type="match status" value="1"/>
</dbReference>
<dbReference type="GO" id="GO:0019888">
    <property type="term" value="F:protein phosphatase regulator activity"/>
    <property type="evidence" value="ECO:0007669"/>
    <property type="project" value="TreeGrafter"/>
</dbReference>
<keyword evidence="2" id="KW-0131">Cell cycle</keyword>
<evidence type="ECO:0000313" key="6">
    <source>
        <dbReference type="Proteomes" id="UP000440578"/>
    </source>
</evidence>
<comment type="similarity">
    <text evidence="1">Belongs to the SAPS family.</text>
</comment>
<protein>
    <submittedName>
        <fullName evidence="4">Serine/threonine-protein phosphatase 6 regulatory subunit 3</fullName>
    </submittedName>
</protein>
<gene>
    <name evidence="4" type="primary">PPP6R3_4</name>
    <name evidence="5" type="synonym">PPP6R3_1</name>
    <name evidence="5" type="ORF">FJT64_017187</name>
    <name evidence="4" type="ORF">FJT64_025851</name>
</gene>
<feature type="region of interest" description="Disordered" evidence="3">
    <location>
        <begin position="631"/>
        <end position="724"/>
    </location>
</feature>
<dbReference type="EMBL" id="VIIS01001100">
    <property type="protein sequence ID" value="KAF0302055.1"/>
    <property type="molecule type" value="Genomic_DNA"/>
</dbReference>
<sequence>MKYTLMSNIFAGANMFWQSHVATSASVDQLLDKEDATLEQLLDEDDVIQECKAQNSKVVEFLTRPEVLSALVERLVTEPPAGAELTTQYRHPNLACEVVQCAIPAVLDRLASDRALLDRLCAPLHQPTPLNPLLASFLSRTLSLLLARRTDQVLEYLRSQEQFVDHILQHLATSAIMDLLCHLVSGIEDTEPRQATFTWLTERRLVPRLALLVGDAEQPERQANAAVVLTAAIACGRQLAMQQAPDEREPNPLLASIESEEFVSSLVDAVLAGGRTEAGLVNAIHVLLPLLDPGVVAPTVSATGLSSEDATPTGGDPPCVSVAVSALLSRLPALHQTLVSPPARPDLVTSWGRLSPPLGATRLQVARLIVALLATGRPAVRAQLAALGTVDVLLDLFFHFTLNNFLHSQVEQCVSLILESAPQETEDASSHPLLEQVSACICDIKLELFTTSRLIQRILQGMEEKDATTEKCDENRCWRSLRGYGGHLISMANKVVAAMDSGPNSELLRRLIDQLPEHVRSGWHSFTDTQLPRINELNRPVVMPDQRHDSSSDSDFRGVSESQQFTAALMKAMGDSSSGGLPDAFGRADDEFRDLSSGLGPLGAAGLLSLAAEAESRPGASELFEQHCAERLGGLGGPVGSAGWPSHGVSSSSSDEDEDEEEGEDGRLRMEVDTSDPWASAPAAADAGDPWGASSGAADSSDPWATSPPSSTEANVWQSAPAADLSAERDWANFDAFSAPSARPPSPPLLPPPAAALQGVSPDSQSSPGVAPPRPPGSGSPHFPVDFNSGDAFGSAVGSVPMVTSPPRPDTDSSADPSGAVSDRLTPQQSASSDGGSGAVSSAQSGPAGPDSPRMDVSSEGTGPATSADSGAPVTGSESGSTLTD</sequence>
<evidence type="ECO:0000313" key="4">
    <source>
        <dbReference type="EMBL" id="KAF0302055.1"/>
    </source>
</evidence>
<feature type="compositionally biased region" description="Pro residues" evidence="3">
    <location>
        <begin position="742"/>
        <end position="754"/>
    </location>
</feature>
<evidence type="ECO:0000256" key="1">
    <source>
        <dbReference type="ARBA" id="ARBA00006180"/>
    </source>
</evidence>
<feature type="compositionally biased region" description="Polar residues" evidence="3">
    <location>
        <begin position="859"/>
        <end position="869"/>
    </location>
</feature>
<keyword evidence="6" id="KW-1185">Reference proteome</keyword>
<feature type="compositionally biased region" description="Acidic residues" evidence="3">
    <location>
        <begin position="654"/>
        <end position="664"/>
    </location>
</feature>
<dbReference type="Pfam" id="PF04499">
    <property type="entry name" value="SAPS"/>
    <property type="match status" value="2"/>
</dbReference>
<reference evidence="4 6" key="1">
    <citation type="submission" date="2019-07" db="EMBL/GenBank/DDBJ databases">
        <title>Draft genome assembly of a fouling barnacle, Amphibalanus amphitrite (Darwin, 1854): The first reference genome for Thecostraca.</title>
        <authorList>
            <person name="Kim W."/>
        </authorList>
    </citation>
    <scope>NUCLEOTIDE SEQUENCE [LARGE SCALE GENOMIC DNA]</scope>
    <source>
        <strain evidence="4">SNU_AA5</strain>
        <tissue evidence="4">Soma without cirri and trophi</tissue>
    </source>
</reference>
<name>A0A6A4W6J0_AMPAM</name>
<accession>A0A6A4W6J0</accession>
<feature type="compositionally biased region" description="Polar residues" evidence="3">
    <location>
        <begin position="876"/>
        <end position="885"/>
    </location>
</feature>
<dbReference type="GO" id="GO:0019903">
    <property type="term" value="F:protein phosphatase binding"/>
    <property type="evidence" value="ECO:0007669"/>
    <property type="project" value="InterPro"/>
</dbReference>
<feature type="compositionally biased region" description="Low complexity" evidence="3">
    <location>
        <begin position="675"/>
        <end position="705"/>
    </location>
</feature>
<evidence type="ECO:0000256" key="2">
    <source>
        <dbReference type="ARBA" id="ARBA00023306"/>
    </source>
</evidence>
<dbReference type="EMBL" id="VIIS01000197">
    <property type="protein sequence ID" value="KAF0312026.1"/>
    <property type="molecule type" value="Genomic_DNA"/>
</dbReference>
<dbReference type="InterPro" id="IPR007587">
    <property type="entry name" value="SAPS"/>
</dbReference>
<dbReference type="AlphaFoldDB" id="A0A6A4W6J0"/>
<proteinExistence type="inferred from homology"/>
<dbReference type="PANTHER" id="PTHR12634">
    <property type="entry name" value="SIT4 YEAST -ASSOCIATING PROTEIN-RELATED"/>
    <property type="match status" value="1"/>
</dbReference>
<evidence type="ECO:0000256" key="3">
    <source>
        <dbReference type="SAM" id="MobiDB-lite"/>
    </source>
</evidence>
<organism evidence="4 6">
    <name type="scientific">Amphibalanus amphitrite</name>
    <name type="common">Striped barnacle</name>
    <name type="synonym">Balanus amphitrite</name>
    <dbReference type="NCBI Taxonomy" id="1232801"/>
    <lineage>
        <taxon>Eukaryota</taxon>
        <taxon>Metazoa</taxon>
        <taxon>Ecdysozoa</taxon>
        <taxon>Arthropoda</taxon>
        <taxon>Crustacea</taxon>
        <taxon>Multicrustacea</taxon>
        <taxon>Cirripedia</taxon>
        <taxon>Thoracica</taxon>
        <taxon>Thoracicalcarea</taxon>
        <taxon>Balanomorpha</taxon>
        <taxon>Balanoidea</taxon>
        <taxon>Balanidae</taxon>
        <taxon>Amphibalaninae</taxon>
        <taxon>Amphibalanus</taxon>
    </lineage>
</organism>
<dbReference type="OrthoDB" id="295029at2759"/>
<dbReference type="GO" id="GO:0005634">
    <property type="term" value="C:nucleus"/>
    <property type="evidence" value="ECO:0007669"/>
    <property type="project" value="TreeGrafter"/>
</dbReference>
<comment type="caution">
    <text evidence="4">The sequence shown here is derived from an EMBL/GenBank/DDBJ whole genome shotgun (WGS) entry which is preliminary data.</text>
</comment>
<feature type="compositionally biased region" description="Low complexity" evidence="3">
    <location>
        <begin position="827"/>
        <end position="849"/>
    </location>
</feature>
<dbReference type="GO" id="GO:0005829">
    <property type="term" value="C:cytosol"/>
    <property type="evidence" value="ECO:0007669"/>
    <property type="project" value="TreeGrafter"/>
</dbReference>